<accession>A0A1H2ZXD4</accession>
<evidence type="ECO:0000313" key="2">
    <source>
        <dbReference type="Proteomes" id="UP000198534"/>
    </source>
</evidence>
<keyword evidence="2" id="KW-1185">Reference proteome</keyword>
<reference evidence="1 2" key="1">
    <citation type="submission" date="2016-10" db="EMBL/GenBank/DDBJ databases">
        <authorList>
            <person name="de Groot N.N."/>
        </authorList>
    </citation>
    <scope>NUCLEOTIDE SEQUENCE [LARGE SCALE GENOMIC DNA]</scope>
    <source>
        <strain evidence="1 2">DSM 45610</strain>
    </source>
</reference>
<organism evidence="1 2">
    <name type="scientific">Marininema mesophilum</name>
    <dbReference type="NCBI Taxonomy" id="1048340"/>
    <lineage>
        <taxon>Bacteria</taxon>
        <taxon>Bacillati</taxon>
        <taxon>Bacillota</taxon>
        <taxon>Bacilli</taxon>
        <taxon>Bacillales</taxon>
        <taxon>Thermoactinomycetaceae</taxon>
        <taxon>Marininema</taxon>
    </lineage>
</organism>
<evidence type="ECO:0000313" key="1">
    <source>
        <dbReference type="EMBL" id="SDX21309.1"/>
    </source>
</evidence>
<proteinExistence type="predicted"/>
<dbReference type="OrthoDB" id="1683552at2"/>
<dbReference type="AlphaFoldDB" id="A0A1H2ZXD4"/>
<protein>
    <submittedName>
        <fullName evidence="1">Uncharacterized protein</fullName>
    </submittedName>
</protein>
<dbReference type="EMBL" id="FNNQ01000012">
    <property type="protein sequence ID" value="SDX21309.1"/>
    <property type="molecule type" value="Genomic_DNA"/>
</dbReference>
<sequence length="86" mass="9806">MIRSSTGCPVCNGFKSLTTICHQCGHWYEDRGRIFDALAAYSPYRPIDEMKQTDGYIDHFLNLCPHSLYCPHCGSEEVNFVQEIGM</sequence>
<dbReference type="STRING" id="1048340.SAMN05444487_11218"/>
<gene>
    <name evidence="1" type="ORF">SAMN05444487_11218</name>
</gene>
<dbReference type="RefSeq" id="WP_091741129.1">
    <property type="nucleotide sequence ID" value="NZ_FNNQ01000012.1"/>
</dbReference>
<dbReference type="Proteomes" id="UP000198534">
    <property type="component" value="Unassembled WGS sequence"/>
</dbReference>
<name>A0A1H2ZXD4_9BACL</name>